<dbReference type="Pfam" id="PF17929">
    <property type="entry name" value="TetR_C_34"/>
    <property type="match status" value="1"/>
</dbReference>
<dbReference type="AlphaFoldDB" id="A0A9D1PF48"/>
<dbReference type="SUPFAM" id="SSF46689">
    <property type="entry name" value="Homeodomain-like"/>
    <property type="match status" value="1"/>
</dbReference>
<dbReference type="EMBL" id="DXIQ01000099">
    <property type="protein sequence ID" value="HIV40114.1"/>
    <property type="molecule type" value="Genomic_DNA"/>
</dbReference>
<keyword evidence="1 2" id="KW-0238">DNA-binding</keyword>
<name>A0A9D1PF48_9FIRM</name>
<feature type="DNA-binding region" description="H-T-H motif" evidence="2">
    <location>
        <begin position="36"/>
        <end position="55"/>
    </location>
</feature>
<gene>
    <name evidence="4" type="ORF">H9747_14165</name>
</gene>
<dbReference type="InterPro" id="IPR041483">
    <property type="entry name" value="TetR_C_34"/>
</dbReference>
<evidence type="ECO:0000259" key="3">
    <source>
        <dbReference type="PROSITE" id="PS50977"/>
    </source>
</evidence>
<dbReference type="InterPro" id="IPR001647">
    <property type="entry name" value="HTH_TetR"/>
</dbReference>
<dbReference type="Gene3D" id="1.10.357.10">
    <property type="entry name" value="Tetracycline Repressor, domain 2"/>
    <property type="match status" value="1"/>
</dbReference>
<dbReference type="InterPro" id="IPR009057">
    <property type="entry name" value="Homeodomain-like_sf"/>
</dbReference>
<organism evidence="4 5">
    <name type="scientific">Candidatus Blautia stercorigallinarum</name>
    <dbReference type="NCBI Taxonomy" id="2838501"/>
    <lineage>
        <taxon>Bacteria</taxon>
        <taxon>Bacillati</taxon>
        <taxon>Bacillota</taxon>
        <taxon>Clostridia</taxon>
        <taxon>Lachnospirales</taxon>
        <taxon>Lachnospiraceae</taxon>
        <taxon>Blautia</taxon>
    </lineage>
</organism>
<dbReference type="PROSITE" id="PS50977">
    <property type="entry name" value="HTH_TETR_2"/>
    <property type="match status" value="1"/>
</dbReference>
<evidence type="ECO:0000313" key="5">
    <source>
        <dbReference type="Proteomes" id="UP000886814"/>
    </source>
</evidence>
<reference evidence="4" key="1">
    <citation type="journal article" date="2021" name="PeerJ">
        <title>Extensive microbial diversity within the chicken gut microbiome revealed by metagenomics and culture.</title>
        <authorList>
            <person name="Gilroy R."/>
            <person name="Ravi A."/>
            <person name="Getino M."/>
            <person name="Pursley I."/>
            <person name="Horton D.L."/>
            <person name="Alikhan N.F."/>
            <person name="Baker D."/>
            <person name="Gharbi K."/>
            <person name="Hall N."/>
            <person name="Watson M."/>
            <person name="Adriaenssens E.M."/>
            <person name="Foster-Nyarko E."/>
            <person name="Jarju S."/>
            <person name="Secka A."/>
            <person name="Antonio M."/>
            <person name="Oren A."/>
            <person name="Chaudhuri R.R."/>
            <person name="La Ragione R."/>
            <person name="Hildebrand F."/>
            <person name="Pallen M.J."/>
        </authorList>
    </citation>
    <scope>NUCLEOTIDE SEQUENCE</scope>
    <source>
        <strain evidence="4">CHK195-9823</strain>
    </source>
</reference>
<evidence type="ECO:0000256" key="1">
    <source>
        <dbReference type="ARBA" id="ARBA00023125"/>
    </source>
</evidence>
<accession>A0A9D1PF48</accession>
<dbReference type="Proteomes" id="UP000886814">
    <property type="component" value="Unassembled WGS sequence"/>
</dbReference>
<dbReference type="GO" id="GO:0003677">
    <property type="term" value="F:DNA binding"/>
    <property type="evidence" value="ECO:0007669"/>
    <property type="project" value="UniProtKB-UniRule"/>
</dbReference>
<comment type="caution">
    <text evidence="4">The sequence shown here is derived from an EMBL/GenBank/DDBJ whole genome shotgun (WGS) entry which is preliminary data.</text>
</comment>
<reference evidence="4" key="2">
    <citation type="submission" date="2021-04" db="EMBL/GenBank/DDBJ databases">
        <authorList>
            <person name="Gilroy R."/>
        </authorList>
    </citation>
    <scope>NUCLEOTIDE SEQUENCE</scope>
    <source>
        <strain evidence="4">CHK195-9823</strain>
    </source>
</reference>
<evidence type="ECO:0000256" key="2">
    <source>
        <dbReference type="PROSITE-ProRule" id="PRU00335"/>
    </source>
</evidence>
<protein>
    <submittedName>
        <fullName evidence="4">TetR family transcriptional regulator</fullName>
    </submittedName>
</protein>
<proteinExistence type="predicted"/>
<feature type="domain" description="HTH tetR-type" evidence="3">
    <location>
        <begin position="13"/>
        <end position="73"/>
    </location>
</feature>
<sequence length="212" mass="24835">MKCQKVKKESLAAARQQEIIRACEELYETMEYEDISIKEIAKSTSICRSNIYNYYQTKDEIFLDILEKDYLSWTKDIREAMDREEQPGREAYCRNIAGTAALHPRLLKLMAVHYITIEKNCSLEKLTAFKHAIHPFQETMEEVLTRYFPKAPREKIQNFIFLLLSLVQGIYSMTSLCEKQVKAMQEVNPDYQMPDFTAALYQALYILTSDLL</sequence>
<evidence type="ECO:0000313" key="4">
    <source>
        <dbReference type="EMBL" id="HIV40114.1"/>
    </source>
</evidence>